<dbReference type="Pfam" id="PF14559">
    <property type="entry name" value="TPR_19"/>
    <property type="match status" value="1"/>
</dbReference>
<dbReference type="RefSeq" id="WP_183932887.1">
    <property type="nucleotide sequence ID" value="NZ_JACICF010000001.1"/>
</dbReference>
<reference evidence="3 4" key="1">
    <citation type="submission" date="2020-08" db="EMBL/GenBank/DDBJ databases">
        <title>Genomic Encyclopedia of Type Strains, Phase IV (KMG-IV): sequencing the most valuable type-strain genomes for metagenomic binning, comparative biology and taxonomic classification.</title>
        <authorList>
            <person name="Goeker M."/>
        </authorList>
    </citation>
    <scope>NUCLEOTIDE SEQUENCE [LARGE SCALE GENOMIC DNA]</scope>
    <source>
        <strain evidence="3 4">DSM 24194</strain>
    </source>
</reference>
<evidence type="ECO:0000313" key="4">
    <source>
        <dbReference type="Proteomes" id="UP000578569"/>
    </source>
</evidence>
<dbReference type="SMART" id="SM00028">
    <property type="entry name" value="TPR"/>
    <property type="match status" value="3"/>
</dbReference>
<dbReference type="SUPFAM" id="SSF48452">
    <property type="entry name" value="TPR-like"/>
    <property type="match status" value="1"/>
</dbReference>
<evidence type="ECO:0000259" key="2">
    <source>
        <dbReference type="PROSITE" id="PS51724"/>
    </source>
</evidence>
<keyword evidence="1" id="KW-0732">Signal</keyword>
<evidence type="ECO:0000313" key="3">
    <source>
        <dbReference type="EMBL" id="MBB3763552.1"/>
    </source>
</evidence>
<dbReference type="InterPro" id="IPR007730">
    <property type="entry name" value="SPOR-like_dom"/>
</dbReference>
<dbReference type="Proteomes" id="UP000578569">
    <property type="component" value="Unassembled WGS sequence"/>
</dbReference>
<dbReference type="Gene3D" id="1.25.40.10">
    <property type="entry name" value="Tetratricopeptide repeat domain"/>
    <property type="match status" value="1"/>
</dbReference>
<feature type="domain" description="SPOR" evidence="2">
    <location>
        <begin position="403"/>
        <end position="486"/>
    </location>
</feature>
<dbReference type="InterPro" id="IPR036680">
    <property type="entry name" value="SPOR-like_sf"/>
</dbReference>
<dbReference type="PROSITE" id="PS51724">
    <property type="entry name" value="SPOR"/>
    <property type="match status" value="1"/>
</dbReference>
<evidence type="ECO:0000256" key="1">
    <source>
        <dbReference type="SAM" id="SignalP"/>
    </source>
</evidence>
<gene>
    <name evidence="3" type="ORF">FHS50_000575</name>
</gene>
<comment type="caution">
    <text evidence="3">The sequence shown here is derived from an EMBL/GenBank/DDBJ whole genome shotgun (WGS) entry which is preliminary data.</text>
</comment>
<organism evidence="3 4">
    <name type="scientific">Sphingomicrobium lutaoense</name>
    <dbReference type="NCBI Taxonomy" id="515949"/>
    <lineage>
        <taxon>Bacteria</taxon>
        <taxon>Pseudomonadati</taxon>
        <taxon>Pseudomonadota</taxon>
        <taxon>Alphaproteobacteria</taxon>
        <taxon>Sphingomonadales</taxon>
        <taxon>Sphingomonadaceae</taxon>
        <taxon>Sphingomicrobium</taxon>
    </lineage>
</organism>
<dbReference type="EMBL" id="JACICF010000001">
    <property type="protein sequence ID" value="MBB3763552.1"/>
    <property type="molecule type" value="Genomic_DNA"/>
</dbReference>
<accession>A0A839Z1K1</accession>
<name>A0A839Z1K1_9SPHN</name>
<feature type="chain" id="PRO_5032861413" evidence="1">
    <location>
        <begin position="24"/>
        <end position="497"/>
    </location>
</feature>
<keyword evidence="4" id="KW-1185">Reference proteome</keyword>
<dbReference type="GO" id="GO:0042834">
    <property type="term" value="F:peptidoglycan binding"/>
    <property type="evidence" value="ECO:0007669"/>
    <property type="project" value="InterPro"/>
</dbReference>
<protein>
    <submittedName>
        <fullName evidence="3">Flp pilus assembly protein TadD</fullName>
    </submittedName>
</protein>
<dbReference type="Pfam" id="PF05036">
    <property type="entry name" value="SPOR"/>
    <property type="match status" value="1"/>
</dbReference>
<proteinExistence type="predicted"/>
<dbReference type="Gene3D" id="3.30.70.1070">
    <property type="entry name" value="Sporulation related repeat"/>
    <property type="match status" value="1"/>
</dbReference>
<dbReference type="AlphaFoldDB" id="A0A839Z1K1"/>
<dbReference type="PROSITE" id="PS51257">
    <property type="entry name" value="PROKAR_LIPOPROTEIN"/>
    <property type="match status" value="1"/>
</dbReference>
<dbReference type="InterPro" id="IPR019734">
    <property type="entry name" value="TPR_rpt"/>
</dbReference>
<feature type="signal peptide" evidence="1">
    <location>
        <begin position="1"/>
        <end position="23"/>
    </location>
</feature>
<dbReference type="InterPro" id="IPR011990">
    <property type="entry name" value="TPR-like_helical_dom_sf"/>
</dbReference>
<sequence length="497" mass="51879">MTNHRMKQLISGIALAAALGACATPASRQASIFGGKVDESNIGLATRAQAALVAEQYDEAIALAERAVEKSPHDAGFRTLLGNAYFAAGRFTSAEAAYGDSLALVPAQPQVILKRALVLIAQGRPTAAVALLDMADGFVDEADHGLALALAGRPDSAVAVLGKAARRPGADARTRQNLALAHALAGDWQQARAVAAQDVPANQIDARMEQWMRMAKPTHPSQQVAELTGIAPAALDPGQPVRLVLRNDDGQRLAVALPAEPVPYVAPGTKVAAKFERAAPAAVQTVSLAPMPVAPTPPADVKPVGEAHVRVMELPVVDVDLEEDEDELAPLAVAEAAAVPAPQPVPAAPTPKPAPKPALVTPVQLAAAPVAKAADPAPKPALSAATTRLTQSARSIRAEAARVKGESRSVVQLGAYTKRSSLDLGWQVATRRFSPVREYKPMAARTTVDGQKFYRLAAYGFTSDADARNFCGEVRAAGGECFVRKMAGDTPFKLASR</sequence>